<evidence type="ECO:0000313" key="1">
    <source>
        <dbReference type="EMBL" id="CAF4391749.1"/>
    </source>
</evidence>
<dbReference type="Proteomes" id="UP000663881">
    <property type="component" value="Unassembled WGS sequence"/>
</dbReference>
<dbReference type="InterPro" id="IPR015943">
    <property type="entry name" value="WD40/YVTN_repeat-like_dom_sf"/>
</dbReference>
<dbReference type="Gene3D" id="2.130.10.10">
    <property type="entry name" value="YVTN repeat-like/Quinoprotein amine dehydrogenase"/>
    <property type="match status" value="1"/>
</dbReference>
<proteinExistence type="predicted"/>
<evidence type="ECO:0000313" key="3">
    <source>
        <dbReference type="Proteomes" id="UP000663881"/>
    </source>
</evidence>
<comment type="caution">
    <text evidence="2">The sequence shown here is derived from an EMBL/GenBank/DDBJ whole genome shotgun (WGS) entry which is preliminary data.</text>
</comment>
<accession>A0A820NKA4</accession>
<protein>
    <submittedName>
        <fullName evidence="2">Uncharacterized protein</fullName>
    </submittedName>
</protein>
<dbReference type="EMBL" id="CAJOAY010026584">
    <property type="protein sequence ID" value="CAF4391749.1"/>
    <property type="molecule type" value="Genomic_DNA"/>
</dbReference>
<name>A0A820NKA4_9BILA</name>
<dbReference type="AlphaFoldDB" id="A0A820NKA4"/>
<organism evidence="2 3">
    <name type="scientific">Adineta steineri</name>
    <dbReference type="NCBI Taxonomy" id="433720"/>
    <lineage>
        <taxon>Eukaryota</taxon>
        <taxon>Metazoa</taxon>
        <taxon>Spiralia</taxon>
        <taxon>Gnathifera</taxon>
        <taxon>Rotifera</taxon>
        <taxon>Eurotatoria</taxon>
        <taxon>Bdelloidea</taxon>
        <taxon>Adinetida</taxon>
        <taxon>Adinetidae</taxon>
        <taxon>Adineta</taxon>
    </lineage>
</organism>
<dbReference type="EMBL" id="CAJOAY010026616">
    <property type="protein sequence ID" value="CAF4392016.1"/>
    <property type="molecule type" value="Genomic_DNA"/>
</dbReference>
<reference evidence="2" key="1">
    <citation type="submission" date="2021-02" db="EMBL/GenBank/DDBJ databases">
        <authorList>
            <person name="Nowell W R."/>
        </authorList>
    </citation>
    <scope>NUCLEOTIDE SEQUENCE</scope>
</reference>
<sequence length="34" mass="3893">MDKPQIILHSQKSVNYTVFDVKWIPTSAKFISLG</sequence>
<feature type="non-terminal residue" evidence="2">
    <location>
        <position position="34"/>
    </location>
</feature>
<evidence type="ECO:0000313" key="2">
    <source>
        <dbReference type="EMBL" id="CAF4392016.1"/>
    </source>
</evidence>
<gene>
    <name evidence="1" type="ORF">OKA104_LOCUS50915</name>
    <name evidence="2" type="ORF">OKA104_LOCUS50928</name>
</gene>